<dbReference type="RefSeq" id="WP_084780793.1">
    <property type="nucleotide sequence ID" value="NZ_BMQP01000012.1"/>
</dbReference>
<proteinExistence type="predicted"/>
<protein>
    <submittedName>
        <fullName evidence="3">Uncharacterized protein</fullName>
    </submittedName>
</protein>
<comment type="caution">
    <text evidence="3">The sequence shown here is derived from an EMBL/GenBank/DDBJ whole genome shotgun (WGS) entry which is preliminary data.</text>
</comment>
<dbReference type="EMBL" id="BOOI01000002">
    <property type="protein sequence ID" value="GIH82016.1"/>
    <property type="molecule type" value="Genomic_DNA"/>
</dbReference>
<keyword evidence="2" id="KW-0812">Transmembrane</keyword>
<sequence>MKDRYPPTGAAVFVDGTGRRRRLLRAAGGVVGTLGFALTATVVGGLFAPPLLPAVDRLGSVPTGSAVHPTPDAPARTVRRAPRPDASGTAETPAREHPAPAVSHAPQVAASARSKVTTAPPRSARRSPSPGPVSPTGSVPPSREPVEERNLVEPDGPAPDLSGSPDGSPPDHDGPDGPGNRDDRDTGTGT</sequence>
<feature type="region of interest" description="Disordered" evidence="1">
    <location>
        <begin position="63"/>
        <end position="190"/>
    </location>
</feature>
<evidence type="ECO:0000313" key="4">
    <source>
        <dbReference type="Proteomes" id="UP000655044"/>
    </source>
</evidence>
<keyword evidence="4" id="KW-1185">Reference proteome</keyword>
<reference evidence="3" key="1">
    <citation type="submission" date="2021-01" db="EMBL/GenBank/DDBJ databases">
        <title>Whole genome shotgun sequence of Planobispora rosea NBRC 15558.</title>
        <authorList>
            <person name="Komaki H."/>
            <person name="Tamura T."/>
        </authorList>
    </citation>
    <scope>NUCLEOTIDE SEQUENCE</scope>
    <source>
        <strain evidence="3">NBRC 15558</strain>
    </source>
</reference>
<dbReference type="AlphaFoldDB" id="A0A8J3RS80"/>
<evidence type="ECO:0000256" key="1">
    <source>
        <dbReference type="SAM" id="MobiDB-lite"/>
    </source>
</evidence>
<feature type="transmembrane region" description="Helical" evidence="2">
    <location>
        <begin position="26"/>
        <end position="48"/>
    </location>
</feature>
<keyword evidence="2" id="KW-1133">Transmembrane helix</keyword>
<organism evidence="3 4">
    <name type="scientific">Planobispora rosea</name>
    <dbReference type="NCBI Taxonomy" id="35762"/>
    <lineage>
        <taxon>Bacteria</taxon>
        <taxon>Bacillati</taxon>
        <taxon>Actinomycetota</taxon>
        <taxon>Actinomycetes</taxon>
        <taxon>Streptosporangiales</taxon>
        <taxon>Streptosporangiaceae</taxon>
        <taxon>Planobispora</taxon>
    </lineage>
</organism>
<feature type="compositionally biased region" description="Low complexity" evidence="1">
    <location>
        <begin position="118"/>
        <end position="141"/>
    </location>
</feature>
<evidence type="ECO:0000313" key="3">
    <source>
        <dbReference type="EMBL" id="GIH82016.1"/>
    </source>
</evidence>
<feature type="compositionally biased region" description="Low complexity" evidence="1">
    <location>
        <begin position="154"/>
        <end position="166"/>
    </location>
</feature>
<dbReference type="Proteomes" id="UP000655044">
    <property type="component" value="Unassembled WGS sequence"/>
</dbReference>
<keyword evidence="2" id="KW-0472">Membrane</keyword>
<name>A0A8J3RS80_PLARO</name>
<accession>A0A8J3RS80</accession>
<feature type="compositionally biased region" description="Basic and acidic residues" evidence="1">
    <location>
        <begin position="169"/>
        <end position="190"/>
    </location>
</feature>
<evidence type="ECO:0000256" key="2">
    <source>
        <dbReference type="SAM" id="Phobius"/>
    </source>
</evidence>
<gene>
    <name evidence="3" type="ORF">Pro02_04240</name>
</gene>